<feature type="transmembrane region" description="Helical" evidence="1">
    <location>
        <begin position="101"/>
        <end position="119"/>
    </location>
</feature>
<dbReference type="PIRSF" id="PIRSF005610">
    <property type="entry name" value="SirB"/>
    <property type="match status" value="1"/>
</dbReference>
<dbReference type="RefSeq" id="WP_114562943.1">
    <property type="nucleotide sequence ID" value="NZ_CP031124.1"/>
</dbReference>
<evidence type="ECO:0000313" key="2">
    <source>
        <dbReference type="EMBL" id="AXF85788.1"/>
    </source>
</evidence>
<evidence type="ECO:0000313" key="3">
    <source>
        <dbReference type="Proteomes" id="UP000252182"/>
    </source>
</evidence>
<proteinExistence type="predicted"/>
<dbReference type="PANTHER" id="PTHR39594:SF1">
    <property type="entry name" value="PROTEIN YCHQ"/>
    <property type="match status" value="1"/>
</dbReference>
<keyword evidence="3" id="KW-1185">Reference proteome</keyword>
<accession>A0A345DBQ0</accession>
<protein>
    <recommendedName>
        <fullName evidence="4">Protein YchQ</fullName>
    </recommendedName>
</protein>
<sequence length="125" mass="14412">MNSYEVFKQAHKGMAYLSISLFILRGVLMSLDSERLHQRYWKILPHVIDALLLAFALSMLVLLWGNPFQYAWLSVKIVAVLVYIALGMLALKGKTQRVRRLAFLTALLVVTYILMVAQTKRVWPF</sequence>
<dbReference type="AlphaFoldDB" id="A0A345DBQ0"/>
<evidence type="ECO:0000256" key="1">
    <source>
        <dbReference type="SAM" id="Phobius"/>
    </source>
</evidence>
<keyword evidence="1" id="KW-0812">Transmembrane</keyword>
<gene>
    <name evidence="2" type="ORF">DTO96_101524</name>
</gene>
<dbReference type="PANTHER" id="PTHR39594">
    <property type="entry name" value="PROTEIN YCHQ"/>
    <property type="match status" value="1"/>
</dbReference>
<dbReference type="InterPro" id="IPR007360">
    <property type="entry name" value="SirB"/>
</dbReference>
<keyword evidence="1" id="KW-0472">Membrane</keyword>
<keyword evidence="1" id="KW-1133">Transmembrane helix</keyword>
<feature type="transmembrane region" description="Helical" evidence="1">
    <location>
        <begin position="13"/>
        <end position="31"/>
    </location>
</feature>
<name>A0A345DBQ0_9BURK</name>
<feature type="transmembrane region" description="Helical" evidence="1">
    <location>
        <begin position="70"/>
        <end position="89"/>
    </location>
</feature>
<dbReference type="KEGG" id="hyf:DTO96_101524"/>
<dbReference type="Proteomes" id="UP000252182">
    <property type="component" value="Chromosome"/>
</dbReference>
<dbReference type="GO" id="GO:0005886">
    <property type="term" value="C:plasma membrane"/>
    <property type="evidence" value="ECO:0007669"/>
    <property type="project" value="TreeGrafter"/>
</dbReference>
<dbReference type="EMBL" id="CP031124">
    <property type="protein sequence ID" value="AXF85788.1"/>
    <property type="molecule type" value="Genomic_DNA"/>
</dbReference>
<organism evidence="2 3">
    <name type="scientific">Ephemeroptericola cinctiostellae</name>
    <dbReference type="NCBI Taxonomy" id="2268024"/>
    <lineage>
        <taxon>Bacteria</taxon>
        <taxon>Pseudomonadati</taxon>
        <taxon>Pseudomonadota</taxon>
        <taxon>Betaproteobacteria</taxon>
        <taxon>Burkholderiales</taxon>
        <taxon>Burkholderiaceae</taxon>
        <taxon>Ephemeroptericola</taxon>
    </lineage>
</organism>
<dbReference type="Pfam" id="PF04247">
    <property type="entry name" value="SirB"/>
    <property type="match status" value="1"/>
</dbReference>
<reference evidence="3" key="1">
    <citation type="submission" date="2018-07" db="EMBL/GenBank/DDBJ databases">
        <authorList>
            <person name="Kim H."/>
        </authorList>
    </citation>
    <scope>NUCLEOTIDE SEQUENCE [LARGE SCALE GENOMIC DNA]</scope>
    <source>
        <strain evidence="3">F02</strain>
    </source>
</reference>
<feature type="transmembrane region" description="Helical" evidence="1">
    <location>
        <begin position="43"/>
        <end position="64"/>
    </location>
</feature>
<evidence type="ECO:0008006" key="4">
    <source>
        <dbReference type="Google" id="ProtNLM"/>
    </source>
</evidence>
<dbReference type="OrthoDB" id="5588650at2"/>